<evidence type="ECO:0000256" key="1">
    <source>
        <dbReference type="SAM" id="MobiDB-lite"/>
    </source>
</evidence>
<feature type="compositionally biased region" description="Basic residues" evidence="1">
    <location>
        <begin position="305"/>
        <end position="314"/>
    </location>
</feature>
<comment type="caution">
    <text evidence="2">The sequence shown here is derived from an EMBL/GenBank/DDBJ whole genome shotgun (WGS) entry which is preliminary data.</text>
</comment>
<reference evidence="2" key="1">
    <citation type="submission" date="2013-11" db="EMBL/GenBank/DDBJ databases">
        <title>Genome sequence of the fusiform rust pathogen reveals effectors for host alternation and coevolution with pine.</title>
        <authorList>
            <consortium name="DOE Joint Genome Institute"/>
            <person name="Smith K."/>
            <person name="Pendleton A."/>
            <person name="Kubisiak T."/>
            <person name="Anderson C."/>
            <person name="Salamov A."/>
            <person name="Aerts A."/>
            <person name="Riley R."/>
            <person name="Clum A."/>
            <person name="Lindquist E."/>
            <person name="Ence D."/>
            <person name="Campbell M."/>
            <person name="Kronenberg Z."/>
            <person name="Feau N."/>
            <person name="Dhillon B."/>
            <person name="Hamelin R."/>
            <person name="Burleigh J."/>
            <person name="Smith J."/>
            <person name="Yandell M."/>
            <person name="Nelson C."/>
            <person name="Grigoriev I."/>
            <person name="Davis J."/>
        </authorList>
    </citation>
    <scope>NUCLEOTIDE SEQUENCE</scope>
    <source>
        <strain evidence="2">G11</strain>
    </source>
</reference>
<proteinExistence type="predicted"/>
<accession>A0A9P6T4U9</accession>
<evidence type="ECO:0000313" key="3">
    <source>
        <dbReference type="Proteomes" id="UP000886653"/>
    </source>
</evidence>
<keyword evidence="3" id="KW-1185">Reference proteome</keyword>
<feature type="region of interest" description="Disordered" evidence="1">
    <location>
        <begin position="206"/>
        <end position="228"/>
    </location>
</feature>
<name>A0A9P6T4U9_9BASI</name>
<dbReference type="EMBL" id="MU167863">
    <property type="protein sequence ID" value="KAG0139057.1"/>
    <property type="molecule type" value="Genomic_DNA"/>
</dbReference>
<feature type="region of interest" description="Disordered" evidence="1">
    <location>
        <begin position="260"/>
        <end position="314"/>
    </location>
</feature>
<gene>
    <name evidence="2" type="ORF">CROQUDRAFT_666939</name>
</gene>
<feature type="non-terminal residue" evidence="2">
    <location>
        <position position="1"/>
    </location>
</feature>
<dbReference type="AlphaFoldDB" id="A0A9P6T4U9"/>
<sequence length="314" mass="36136">TRAYDHFVHYLMAQRYKKDSKDPGRHAKDVKRQHVLKSRERLRNARYEWAVAAKLPVRFRRLLSQTNAHSDDEKTSNGKAKIIKTLVYRSSVANKWFRLLDSKMEESERAMGIKTQKTPRYLPKVPIASEFLTPPKQLPLDYYNPVYFNKLQPLEKLKIVNTGEVIFFPDVKRHLLARRDSEEKLGAREFTKRYFTECSQRYKLEDPSEFEDSDVGNGLKHVDDDEAEADGDVIDLECSSAGSDEEDAYFGGGEFGDLYEREFGEEDEGSEDDMRSDDSYTSSQEFDDDAFEGEDKDGDIYMAKGKGKGKGKVG</sequence>
<evidence type="ECO:0000313" key="2">
    <source>
        <dbReference type="EMBL" id="KAG0139057.1"/>
    </source>
</evidence>
<dbReference type="OrthoDB" id="3254880at2759"/>
<feature type="compositionally biased region" description="Acidic residues" evidence="1">
    <location>
        <begin position="285"/>
        <end position="297"/>
    </location>
</feature>
<dbReference type="Proteomes" id="UP000886653">
    <property type="component" value="Unassembled WGS sequence"/>
</dbReference>
<protein>
    <submittedName>
        <fullName evidence="2">Uncharacterized protein</fullName>
    </submittedName>
</protein>
<organism evidence="2 3">
    <name type="scientific">Cronartium quercuum f. sp. fusiforme G11</name>
    <dbReference type="NCBI Taxonomy" id="708437"/>
    <lineage>
        <taxon>Eukaryota</taxon>
        <taxon>Fungi</taxon>
        <taxon>Dikarya</taxon>
        <taxon>Basidiomycota</taxon>
        <taxon>Pucciniomycotina</taxon>
        <taxon>Pucciniomycetes</taxon>
        <taxon>Pucciniales</taxon>
        <taxon>Coleosporiaceae</taxon>
        <taxon>Cronartium</taxon>
    </lineage>
</organism>